<dbReference type="Proteomes" id="UP000627464">
    <property type="component" value="Unassembled WGS sequence"/>
</dbReference>
<dbReference type="RefSeq" id="WP_188474996.1">
    <property type="nucleotide sequence ID" value="NZ_BMFZ01000012.1"/>
</dbReference>
<organism evidence="1 2">
    <name type="scientific">Hafnia psychrotolerans</name>
    <dbReference type="NCBI Taxonomy" id="1477018"/>
    <lineage>
        <taxon>Bacteria</taxon>
        <taxon>Pseudomonadati</taxon>
        <taxon>Pseudomonadota</taxon>
        <taxon>Gammaproteobacteria</taxon>
        <taxon>Enterobacterales</taxon>
        <taxon>Hafniaceae</taxon>
        <taxon>Hafnia</taxon>
    </lineage>
</organism>
<dbReference type="Pfam" id="PF14552">
    <property type="entry name" value="Tautomerase_2"/>
    <property type="match status" value="1"/>
</dbReference>
<dbReference type="InterPro" id="IPR037479">
    <property type="entry name" value="Tauto_MSAD"/>
</dbReference>
<evidence type="ECO:0000313" key="1">
    <source>
        <dbReference type="EMBL" id="GGA58022.1"/>
    </source>
</evidence>
<protein>
    <submittedName>
        <fullName evidence="1">Tautomerase family protein</fullName>
    </submittedName>
</protein>
<sequence length="126" mass="14343">MPLVRVDMIEGKPGTFRKAIGDVIYNALISHLKAPENDRFIIFAEHTPEEMMISPDYLGIERTQNCIVIQVTLNSGRTQEMKKAFYHSVAYGLHEHTGMRLEDVFISLVEVPKENWSFGNGEAQYA</sequence>
<dbReference type="EMBL" id="BMFZ01000012">
    <property type="protein sequence ID" value="GGA58022.1"/>
    <property type="molecule type" value="Genomic_DNA"/>
</dbReference>
<dbReference type="SUPFAM" id="SSF55331">
    <property type="entry name" value="Tautomerase/MIF"/>
    <property type="match status" value="1"/>
</dbReference>
<reference evidence="2" key="1">
    <citation type="journal article" date="2019" name="Int. J. Syst. Evol. Microbiol.">
        <title>The Global Catalogue of Microorganisms (GCM) 10K type strain sequencing project: providing services to taxonomists for standard genome sequencing and annotation.</title>
        <authorList>
            <consortium name="The Broad Institute Genomics Platform"/>
            <consortium name="The Broad Institute Genome Sequencing Center for Infectious Disease"/>
            <person name="Wu L."/>
            <person name="Ma J."/>
        </authorList>
    </citation>
    <scope>NUCLEOTIDE SEQUENCE [LARGE SCALE GENOMIC DNA]</scope>
    <source>
        <strain evidence="2">CGMCC 1.12806</strain>
    </source>
</reference>
<keyword evidence="2" id="KW-1185">Reference proteome</keyword>
<gene>
    <name evidence="1" type="ORF">GCM10011328_36850</name>
</gene>
<evidence type="ECO:0000313" key="2">
    <source>
        <dbReference type="Proteomes" id="UP000627464"/>
    </source>
</evidence>
<accession>A0ABQ1H407</accession>
<dbReference type="PANTHER" id="PTHR38460:SF1">
    <property type="entry name" value="TAUTOMERASE YOLI-RELATED"/>
    <property type="match status" value="1"/>
</dbReference>
<dbReference type="Gene3D" id="3.30.429.10">
    <property type="entry name" value="Macrophage Migration Inhibitory Factor"/>
    <property type="match status" value="1"/>
</dbReference>
<name>A0ABQ1H407_9GAMM</name>
<dbReference type="InterPro" id="IPR014347">
    <property type="entry name" value="Tautomerase/MIF_sf"/>
</dbReference>
<proteinExistence type="predicted"/>
<dbReference type="PANTHER" id="PTHR38460">
    <property type="entry name" value="TAUTOMERASE YOLI-RELATED"/>
    <property type="match status" value="1"/>
</dbReference>
<comment type="caution">
    <text evidence="1">The sequence shown here is derived from an EMBL/GenBank/DDBJ whole genome shotgun (WGS) entry which is preliminary data.</text>
</comment>